<proteinExistence type="predicted"/>
<dbReference type="PANTHER" id="PTHR36928">
    <property type="entry name" value="PHOSPHATASE YCDX-RELATED"/>
    <property type="match status" value="1"/>
</dbReference>
<dbReference type="RefSeq" id="WP_249284204.1">
    <property type="nucleotide sequence ID" value="NZ_JACRSO010000001.1"/>
</dbReference>
<dbReference type="GO" id="GO:0005829">
    <property type="term" value="C:cytosol"/>
    <property type="evidence" value="ECO:0007669"/>
    <property type="project" value="TreeGrafter"/>
</dbReference>
<dbReference type="InterPro" id="IPR004013">
    <property type="entry name" value="PHP_dom"/>
</dbReference>
<accession>A0A926CYQ5</accession>
<keyword evidence="3" id="KW-1185">Reference proteome</keyword>
<organism evidence="2 3">
    <name type="scientific">Luoshenia tenuis</name>
    <dbReference type="NCBI Taxonomy" id="2763654"/>
    <lineage>
        <taxon>Bacteria</taxon>
        <taxon>Bacillati</taxon>
        <taxon>Bacillota</taxon>
        <taxon>Clostridia</taxon>
        <taxon>Christensenellales</taxon>
        <taxon>Christensenellaceae</taxon>
        <taxon>Luoshenia</taxon>
    </lineage>
</organism>
<dbReference type="SMART" id="SM00481">
    <property type="entry name" value="POLIIIAc"/>
    <property type="match status" value="1"/>
</dbReference>
<evidence type="ECO:0000259" key="1">
    <source>
        <dbReference type="SMART" id="SM00481"/>
    </source>
</evidence>
<dbReference type="EMBL" id="JACRSO010000001">
    <property type="protein sequence ID" value="MBC8528162.1"/>
    <property type="molecule type" value="Genomic_DNA"/>
</dbReference>
<dbReference type="InterPro" id="IPR016195">
    <property type="entry name" value="Pol/histidinol_Pase-like"/>
</dbReference>
<dbReference type="InterPro" id="IPR050243">
    <property type="entry name" value="PHP_phosphatase"/>
</dbReference>
<reference evidence="2" key="1">
    <citation type="submission" date="2020-08" db="EMBL/GenBank/DDBJ databases">
        <title>Genome public.</title>
        <authorList>
            <person name="Liu C."/>
            <person name="Sun Q."/>
        </authorList>
    </citation>
    <scope>NUCLEOTIDE SEQUENCE</scope>
    <source>
        <strain evidence="2">NSJ-44</strain>
    </source>
</reference>
<dbReference type="AlphaFoldDB" id="A0A926CYQ5"/>
<comment type="caution">
    <text evidence="2">The sequence shown here is derived from an EMBL/GenBank/DDBJ whole genome shotgun (WGS) entry which is preliminary data.</text>
</comment>
<gene>
    <name evidence="2" type="ORF">H8699_01740</name>
</gene>
<protein>
    <submittedName>
        <fullName evidence="2">PHP domain-containing protein</fullName>
    </submittedName>
</protein>
<dbReference type="GO" id="GO:0008270">
    <property type="term" value="F:zinc ion binding"/>
    <property type="evidence" value="ECO:0007669"/>
    <property type="project" value="TreeGrafter"/>
</dbReference>
<evidence type="ECO:0000313" key="2">
    <source>
        <dbReference type="EMBL" id="MBC8528162.1"/>
    </source>
</evidence>
<dbReference type="Proteomes" id="UP000654279">
    <property type="component" value="Unassembled WGS sequence"/>
</dbReference>
<sequence length="249" mass="27189">MQIMADVHTHTVFSHGKGTIEQNVIAAMEKGLKVIGIADHGPGHPAYGVRRPKVPAMRREVDRLNRLYHREIRVILGIEANLISRSGKLDVPESILPAFDFVLCGFHRGALPYGVRDAGQLWLRNAFHPDEDTVQDNTQAYLNALEQYRIAALCHLGEYIPVDMALIAPAAQAKGTLIEINNRHAKPETAQLKEALSAGAQFILSSDAHEADAVGGFERAMALCRQAGVPEGRVVNAAGFAGHRPAWLE</sequence>
<dbReference type="Pfam" id="PF02811">
    <property type="entry name" value="PHP"/>
    <property type="match status" value="1"/>
</dbReference>
<dbReference type="InterPro" id="IPR003141">
    <property type="entry name" value="Pol/His_phosphatase_N"/>
</dbReference>
<dbReference type="SUPFAM" id="SSF89550">
    <property type="entry name" value="PHP domain-like"/>
    <property type="match status" value="1"/>
</dbReference>
<name>A0A926CYQ5_9FIRM</name>
<dbReference type="Gene3D" id="3.20.20.140">
    <property type="entry name" value="Metal-dependent hydrolases"/>
    <property type="match status" value="1"/>
</dbReference>
<feature type="domain" description="Polymerase/histidinol phosphatase N-terminal" evidence="1">
    <location>
        <begin position="5"/>
        <end position="84"/>
    </location>
</feature>
<dbReference type="PANTHER" id="PTHR36928:SF1">
    <property type="entry name" value="PHOSPHATASE YCDX-RELATED"/>
    <property type="match status" value="1"/>
</dbReference>
<dbReference type="GO" id="GO:0042578">
    <property type="term" value="F:phosphoric ester hydrolase activity"/>
    <property type="evidence" value="ECO:0007669"/>
    <property type="project" value="TreeGrafter"/>
</dbReference>
<evidence type="ECO:0000313" key="3">
    <source>
        <dbReference type="Proteomes" id="UP000654279"/>
    </source>
</evidence>